<dbReference type="Proteomes" id="UP000594029">
    <property type="component" value="Segment"/>
</dbReference>
<evidence type="ECO:0000313" key="1">
    <source>
        <dbReference type="EMBL" id="QOV08336.1"/>
    </source>
</evidence>
<organism evidence="1 2">
    <name type="scientific">Bacillus phage Kirov</name>
    <dbReference type="NCBI Taxonomy" id="2783539"/>
    <lineage>
        <taxon>Viruses</taxon>
        <taxon>Duplodnaviria</taxon>
        <taxon>Heunggongvirae</taxon>
        <taxon>Uroviricota</taxon>
        <taxon>Caudoviricetes</taxon>
        <taxon>Andregratiavirinae</taxon>
        <taxon>Kirovvirus</taxon>
        <taxon>Kirovvirus kirov</taxon>
    </lineage>
</organism>
<protein>
    <submittedName>
        <fullName evidence="1">Uncharacterized protein</fullName>
    </submittedName>
</protein>
<gene>
    <name evidence="1" type="ORF">Kirov_137</name>
</gene>
<accession>A0A7U3RYB4</accession>
<name>A0A7U3RYB4_9CAUD</name>
<sequence>MEELHRFTFKWMQEETLYTAEMSLYKDEPIYIVMWNRHGSPQAVVYSIGQAFENIKEGRWTQITVEK</sequence>
<keyword evidence="2" id="KW-1185">Reference proteome</keyword>
<dbReference type="EMBL" id="MW084976">
    <property type="protein sequence ID" value="QOV08336.1"/>
    <property type="molecule type" value="Genomic_DNA"/>
</dbReference>
<evidence type="ECO:0000313" key="2">
    <source>
        <dbReference type="Proteomes" id="UP000594029"/>
    </source>
</evidence>
<reference evidence="1 2" key="1">
    <citation type="submission" date="2020-10" db="EMBL/GenBank/DDBJ databases">
        <authorList>
            <person name="Kazantseva O.A."/>
            <person name="Piligrimova E.G."/>
            <person name="Shadrin A.M."/>
        </authorList>
    </citation>
    <scope>NUCLEOTIDE SEQUENCE [LARGE SCALE GENOMIC DNA]</scope>
</reference>
<proteinExistence type="predicted"/>